<dbReference type="OrthoDB" id="2758459at2759"/>
<accession>A0A371D1C6</accession>
<feature type="region of interest" description="Disordered" evidence="1">
    <location>
        <begin position="528"/>
        <end position="569"/>
    </location>
</feature>
<evidence type="ECO:0000256" key="1">
    <source>
        <dbReference type="SAM" id="MobiDB-lite"/>
    </source>
</evidence>
<feature type="region of interest" description="Disordered" evidence="1">
    <location>
        <begin position="397"/>
        <end position="514"/>
    </location>
</feature>
<dbReference type="AlphaFoldDB" id="A0A371D1C6"/>
<dbReference type="EMBL" id="KZ857428">
    <property type="protein sequence ID" value="RDX46346.1"/>
    <property type="molecule type" value="Genomic_DNA"/>
</dbReference>
<feature type="region of interest" description="Disordered" evidence="1">
    <location>
        <begin position="1"/>
        <end position="20"/>
    </location>
</feature>
<dbReference type="STRING" id="139420.A0A371D1C6"/>
<proteinExistence type="predicted"/>
<keyword evidence="3" id="KW-1185">Reference proteome</keyword>
<feature type="compositionally biased region" description="Polar residues" evidence="1">
    <location>
        <begin position="308"/>
        <end position="324"/>
    </location>
</feature>
<feature type="compositionally biased region" description="Polar residues" evidence="1">
    <location>
        <begin position="496"/>
        <end position="514"/>
    </location>
</feature>
<feature type="region of interest" description="Disordered" evidence="1">
    <location>
        <begin position="268"/>
        <end position="324"/>
    </location>
</feature>
<feature type="compositionally biased region" description="Basic and acidic residues" evidence="1">
    <location>
        <begin position="287"/>
        <end position="296"/>
    </location>
</feature>
<dbReference type="Proteomes" id="UP000256964">
    <property type="component" value="Unassembled WGS sequence"/>
</dbReference>
<protein>
    <submittedName>
        <fullName evidence="2">Uncharacterized protein</fullName>
    </submittedName>
</protein>
<reference evidence="2 3" key="1">
    <citation type="journal article" date="2018" name="Biotechnol. Biofuels">
        <title>Integrative visual omics of the white-rot fungus Polyporus brumalis exposes the biotechnological potential of its oxidative enzymes for delignifying raw plant biomass.</title>
        <authorList>
            <person name="Miyauchi S."/>
            <person name="Rancon A."/>
            <person name="Drula E."/>
            <person name="Hage H."/>
            <person name="Chaduli D."/>
            <person name="Favel A."/>
            <person name="Grisel S."/>
            <person name="Henrissat B."/>
            <person name="Herpoel-Gimbert I."/>
            <person name="Ruiz-Duenas F.J."/>
            <person name="Chevret D."/>
            <person name="Hainaut M."/>
            <person name="Lin J."/>
            <person name="Wang M."/>
            <person name="Pangilinan J."/>
            <person name="Lipzen A."/>
            <person name="Lesage-Meessen L."/>
            <person name="Navarro D."/>
            <person name="Riley R."/>
            <person name="Grigoriev I.V."/>
            <person name="Zhou S."/>
            <person name="Raouche S."/>
            <person name="Rosso M.N."/>
        </authorList>
    </citation>
    <scope>NUCLEOTIDE SEQUENCE [LARGE SCALE GENOMIC DNA]</scope>
    <source>
        <strain evidence="2 3">BRFM 1820</strain>
    </source>
</reference>
<evidence type="ECO:0000313" key="2">
    <source>
        <dbReference type="EMBL" id="RDX46346.1"/>
    </source>
</evidence>
<feature type="compositionally biased region" description="Polar residues" evidence="1">
    <location>
        <begin position="7"/>
        <end position="20"/>
    </location>
</feature>
<name>A0A371D1C6_9APHY</name>
<evidence type="ECO:0000313" key="3">
    <source>
        <dbReference type="Proteomes" id="UP000256964"/>
    </source>
</evidence>
<sequence length="626" mass="66128">MPADPLSGSTGPSTPANARSFSALLNGPYIPGDSTPRDTGPEIHLSCIVQADHDQLTRSRNVAYALARQQIEGLACDLARVQGEAEAYRRAFDELISKVPQLLGMPQTPAAQASFEPPSPSCTCVRQVVLGFNWDYPQAPAHPPTGILLKFWAKEKYDERPIKESRGGQHGRKNNVGQDWIEDEAGKMISGIVAKNLRDMLSALLHSIVWSGQAGEKSAKLPHEARVYIHVILARQFPFLLLCDDGKWKINELIVQMYSTFASTHIKPAKPKTAGSASTGTSRKRARDQDGSDDTRYVLAAQPAKSAQRATTCSTPGDTSDDLSSLNLFTMDDLAPESVPAMPNPNPMVSSTLGISCAVPMGRAADRADASAGITSANTPIAAPAPVPIAGCEPEHGVVPHPVDLPMQVAGHEGAASPPGLRSDTDPNCRTGVQENLLRDSQPSAQHARAAVPRPTPLPITRRVSTRQQTTSAAPSSGGDSHVSAPADGPGMDDATSATTALNPHSGSSSNNAARSDITHASTALSPGDVLQSQPEAGVTHNPESSAAPGPTGPRKKSASAGLKAISRHNAKTISPQSFYIAQRIREDANVLYADCVAAYKALPGDAVEALREQCRMARQNKSKAS</sequence>
<gene>
    <name evidence="2" type="ORF">OH76DRAFT_1485590</name>
</gene>
<feature type="compositionally biased region" description="Low complexity" evidence="1">
    <location>
        <begin position="461"/>
        <end position="472"/>
    </location>
</feature>
<organism evidence="2 3">
    <name type="scientific">Lentinus brumalis</name>
    <dbReference type="NCBI Taxonomy" id="2498619"/>
    <lineage>
        <taxon>Eukaryota</taxon>
        <taxon>Fungi</taxon>
        <taxon>Dikarya</taxon>
        <taxon>Basidiomycota</taxon>
        <taxon>Agaricomycotina</taxon>
        <taxon>Agaricomycetes</taxon>
        <taxon>Polyporales</taxon>
        <taxon>Polyporaceae</taxon>
        <taxon>Lentinus</taxon>
    </lineage>
</organism>
<feature type="compositionally biased region" description="Polar residues" evidence="1">
    <location>
        <begin position="426"/>
        <end position="445"/>
    </location>
</feature>